<evidence type="ECO:0000256" key="3">
    <source>
        <dbReference type="ARBA" id="ARBA00022452"/>
    </source>
</evidence>
<evidence type="ECO:0000313" key="14">
    <source>
        <dbReference type="Proteomes" id="UP000307749"/>
    </source>
</evidence>
<dbReference type="Pfam" id="PF00593">
    <property type="entry name" value="TonB_dep_Rec_b-barrel"/>
    <property type="match status" value="1"/>
</dbReference>
<keyword evidence="4 8" id="KW-0812">Transmembrane</keyword>
<comment type="similarity">
    <text evidence="8 9">Belongs to the TonB-dependent receptor family.</text>
</comment>
<evidence type="ECO:0000256" key="8">
    <source>
        <dbReference type="PROSITE-ProRule" id="PRU01360"/>
    </source>
</evidence>
<keyword evidence="14" id="KW-1185">Reference proteome</keyword>
<evidence type="ECO:0000313" key="13">
    <source>
        <dbReference type="EMBL" id="THD09690.1"/>
    </source>
</evidence>
<evidence type="ECO:0000256" key="5">
    <source>
        <dbReference type="ARBA" id="ARBA00023077"/>
    </source>
</evidence>
<dbReference type="Proteomes" id="UP000307749">
    <property type="component" value="Unassembled WGS sequence"/>
</dbReference>
<keyword evidence="13" id="KW-0675">Receptor</keyword>
<dbReference type="AlphaFoldDB" id="A0A4S3KLT4"/>
<evidence type="ECO:0000256" key="4">
    <source>
        <dbReference type="ARBA" id="ARBA00022692"/>
    </source>
</evidence>
<dbReference type="InterPro" id="IPR039426">
    <property type="entry name" value="TonB-dep_rcpt-like"/>
</dbReference>
<evidence type="ECO:0000259" key="11">
    <source>
        <dbReference type="Pfam" id="PF00593"/>
    </source>
</evidence>
<dbReference type="PANTHER" id="PTHR47234">
    <property type="match status" value="1"/>
</dbReference>
<reference evidence="13 14" key="1">
    <citation type="submission" date="2017-02" db="EMBL/GenBank/DDBJ databases">
        <title>Whole genome sequencing of Metallibacterium scheffleri DSM 24874 (T).</title>
        <authorList>
            <person name="Kumar S."/>
            <person name="Patil P."/>
            <person name="Patil P.B."/>
        </authorList>
    </citation>
    <scope>NUCLEOTIDE SEQUENCE [LARGE SCALE GENOMIC DNA]</scope>
    <source>
        <strain evidence="13 14">DSM 24874</strain>
    </source>
</reference>
<dbReference type="STRING" id="993689.GCA_002077135_01381"/>
<proteinExistence type="inferred from homology"/>
<comment type="caution">
    <text evidence="13">The sequence shown here is derived from an EMBL/GenBank/DDBJ whole genome shotgun (WGS) entry which is preliminary data.</text>
</comment>
<dbReference type="PANTHER" id="PTHR47234:SF2">
    <property type="entry name" value="TONB-DEPENDENT RECEPTOR"/>
    <property type="match status" value="1"/>
</dbReference>
<protein>
    <submittedName>
        <fullName evidence="13">TonB-dependent receptor</fullName>
    </submittedName>
</protein>
<feature type="chain" id="PRO_5020767014" evidence="10">
    <location>
        <begin position="33"/>
        <end position="993"/>
    </location>
</feature>
<feature type="domain" description="TonB-dependent receptor-like beta-barrel" evidence="11">
    <location>
        <begin position="371"/>
        <end position="955"/>
    </location>
</feature>
<organism evidence="13 14">
    <name type="scientific">Metallibacterium scheffleri</name>
    <dbReference type="NCBI Taxonomy" id="993689"/>
    <lineage>
        <taxon>Bacteria</taxon>
        <taxon>Pseudomonadati</taxon>
        <taxon>Pseudomonadota</taxon>
        <taxon>Gammaproteobacteria</taxon>
        <taxon>Lysobacterales</taxon>
        <taxon>Rhodanobacteraceae</taxon>
        <taxon>Metallibacterium</taxon>
    </lineage>
</organism>
<keyword evidence="5 9" id="KW-0798">TonB box</keyword>
<feature type="domain" description="TonB-dependent receptor plug" evidence="12">
    <location>
        <begin position="64"/>
        <end position="169"/>
    </location>
</feature>
<dbReference type="PROSITE" id="PS52016">
    <property type="entry name" value="TONB_DEPENDENT_REC_3"/>
    <property type="match status" value="1"/>
</dbReference>
<dbReference type="InterPro" id="IPR000531">
    <property type="entry name" value="Beta-barrel_TonB"/>
</dbReference>
<dbReference type="Gene3D" id="2.40.170.20">
    <property type="entry name" value="TonB-dependent receptor, beta-barrel domain"/>
    <property type="match status" value="1"/>
</dbReference>
<evidence type="ECO:0000259" key="12">
    <source>
        <dbReference type="Pfam" id="PF07715"/>
    </source>
</evidence>
<dbReference type="InterPro" id="IPR036942">
    <property type="entry name" value="Beta-barrel_TonB_sf"/>
</dbReference>
<keyword evidence="7 8" id="KW-0998">Cell outer membrane</keyword>
<evidence type="ECO:0000256" key="7">
    <source>
        <dbReference type="ARBA" id="ARBA00023237"/>
    </source>
</evidence>
<evidence type="ECO:0000256" key="10">
    <source>
        <dbReference type="SAM" id="SignalP"/>
    </source>
</evidence>
<dbReference type="InterPro" id="IPR037066">
    <property type="entry name" value="Plug_dom_sf"/>
</dbReference>
<evidence type="ECO:0000256" key="2">
    <source>
        <dbReference type="ARBA" id="ARBA00022448"/>
    </source>
</evidence>
<dbReference type="RefSeq" id="WP_081126673.1">
    <property type="nucleotide sequence ID" value="NZ_LDOS01000001.1"/>
</dbReference>
<keyword evidence="3 8" id="KW-1134">Transmembrane beta strand</keyword>
<dbReference type="InterPro" id="IPR012910">
    <property type="entry name" value="Plug_dom"/>
</dbReference>
<keyword evidence="10" id="KW-0732">Signal</keyword>
<comment type="subcellular location">
    <subcellularLocation>
        <location evidence="1 8">Cell outer membrane</location>
        <topology evidence="1 8">Multi-pass membrane protein</topology>
    </subcellularLocation>
</comment>
<keyword evidence="6 8" id="KW-0472">Membrane</keyword>
<sequence length="993" mass="105325">MNLDTNKLSSAVRLALTLGAVATAGVAGSAMAQDTTTTPPSSTKAKELQTIVVTGSRIRRVDIETSNPVISISRQAIQSTGSPTLGSVIQAIPANTGSFANPQTNNGGGTGASTVNLRGLGSNRTLVLLNGNRIINNDLNSIPTSMVESVEVLSDGASAIYGADAIGGVVNIITRRNYQGAEFSTDYGISDHSDGARQGYSFTFGQSGDKGSIMGGIQYNKQDAILAGNRSFSKNSVSLTGSTNTPPYQYVGGSTFNPAENIQLPTAMQSTFGCSRVSLNPGGNSQVVSTANYHCFGNSDKFNYAPLNLIMTPQERTYAWLSGDYHLSDNVDAYLQFYHTKASSAFQLAPALLGSLYGASISAQSYYNPFGVAYNGVNGLDFRARLTGAGNRFAQYGTTTDQLFTGLKGSLQLLGHDWDWNLGLGYGHTSQVTITGGLPNVQTLNQEMGPSGLDAAGNVVCGVPVAGVVPTANIISGCIPLNGFAVNDGANAALLRAAAAEAVSNAYSLQRYEHFDANGALFDLPGGTVRLAVGADYRQEYSNSIVDPVLLLNPATGNCTLGSQCSANLQGGYNVKEAYGELFVPILKDLPFAKSLNVTLGDRYSKYSTFGNTNNTKLAFEWRPINDLLLRGTVTTVFRAPTVGDVYGSPVSSAPKLSSDPCNGYTGSPVDPACVNVPTNGTFVNNDVATGQQIKAVNSGSAYAGFPLGAEKGKSFDWGLVYDPSWLPGFSTSLDFWRVYLNNTITSVGAQTILDLCSAGQTQYCPLITRFGPGPNQGQIAQILQPTVNLGRTDTSGVDFGFRYNLPQFDVMGVDPGHFTVGLNSTYLSKFDVQTAPGLPGNSVYHMAGHFLPFGSAAQGACPTSVGGICLFSRWRAQANIGWTMGPWEASWRMRYIGKFRLGSTDPSQGMSAIPSFAANNPQELDFGSTTYNDVSLAYEIQPINTKIQVGINNVFNKQPPFLYANNTLNANTDPADFDLIGRYYWGRVTVKF</sequence>
<gene>
    <name evidence="13" type="ORF">B1806_10170</name>
</gene>
<evidence type="ECO:0000256" key="9">
    <source>
        <dbReference type="RuleBase" id="RU003357"/>
    </source>
</evidence>
<feature type="signal peptide" evidence="10">
    <location>
        <begin position="1"/>
        <end position="32"/>
    </location>
</feature>
<dbReference type="GO" id="GO:0009279">
    <property type="term" value="C:cell outer membrane"/>
    <property type="evidence" value="ECO:0007669"/>
    <property type="project" value="UniProtKB-SubCell"/>
</dbReference>
<name>A0A4S3KLT4_9GAMM</name>
<dbReference type="Gene3D" id="2.170.130.10">
    <property type="entry name" value="TonB-dependent receptor, plug domain"/>
    <property type="match status" value="1"/>
</dbReference>
<dbReference type="SUPFAM" id="SSF56935">
    <property type="entry name" value="Porins"/>
    <property type="match status" value="1"/>
</dbReference>
<accession>A0A4S3KLT4</accession>
<evidence type="ECO:0000256" key="6">
    <source>
        <dbReference type="ARBA" id="ARBA00023136"/>
    </source>
</evidence>
<dbReference type="EMBL" id="MWQO01000036">
    <property type="protein sequence ID" value="THD09690.1"/>
    <property type="molecule type" value="Genomic_DNA"/>
</dbReference>
<evidence type="ECO:0000256" key="1">
    <source>
        <dbReference type="ARBA" id="ARBA00004571"/>
    </source>
</evidence>
<dbReference type="OrthoDB" id="6276154at2"/>
<keyword evidence="2 8" id="KW-0813">Transport</keyword>
<dbReference type="Pfam" id="PF07715">
    <property type="entry name" value="Plug"/>
    <property type="match status" value="1"/>
</dbReference>